<dbReference type="EMBL" id="CP127363">
    <property type="protein sequence ID" value="WIY49400.1"/>
    <property type="molecule type" value="Genomic_DNA"/>
</dbReference>
<name>A0ABY9ARH8_PARCI</name>
<organism evidence="3 4">
    <name type="scientific">Paracidovorax citrulli</name>
    <name type="common">Acidovorax citrulli</name>
    <dbReference type="NCBI Taxonomy" id="80869"/>
    <lineage>
        <taxon>Bacteria</taxon>
        <taxon>Pseudomonadati</taxon>
        <taxon>Pseudomonadota</taxon>
        <taxon>Betaproteobacteria</taxon>
        <taxon>Burkholderiales</taxon>
        <taxon>Comamonadaceae</taxon>
        <taxon>Paracidovorax</taxon>
    </lineage>
</organism>
<dbReference type="InterPro" id="IPR000653">
    <property type="entry name" value="DegT/StrS_aminotransferase"/>
</dbReference>
<evidence type="ECO:0000313" key="3">
    <source>
        <dbReference type="EMBL" id="WIY49400.1"/>
    </source>
</evidence>
<dbReference type="InterPro" id="IPR015424">
    <property type="entry name" value="PyrdxlP-dep_Trfase"/>
</dbReference>
<dbReference type="RefSeq" id="WP_011797417.1">
    <property type="nucleotide sequence ID" value="NZ_CP023687.1"/>
</dbReference>
<keyword evidence="2" id="KW-0663">Pyridoxal phosphate</keyword>
<dbReference type="InterPro" id="IPR015421">
    <property type="entry name" value="PyrdxlP-dep_Trfase_major"/>
</dbReference>
<keyword evidence="3" id="KW-0808">Transferase</keyword>
<accession>A0ABY9ARH8</accession>
<dbReference type="PIRSF" id="PIRSF000390">
    <property type="entry name" value="PLP_StrS"/>
    <property type="match status" value="1"/>
</dbReference>
<dbReference type="NCBIfam" id="NF008687">
    <property type="entry name" value="PRK11706.1"/>
    <property type="match status" value="1"/>
</dbReference>
<dbReference type="PANTHER" id="PTHR30244">
    <property type="entry name" value="TRANSAMINASE"/>
    <property type="match status" value="1"/>
</dbReference>
<dbReference type="SUPFAM" id="SSF53383">
    <property type="entry name" value="PLP-dependent transferases"/>
    <property type="match status" value="1"/>
</dbReference>
<reference evidence="3 4" key="1">
    <citation type="submission" date="2023-06" db="EMBL/GenBank/DDBJ databases">
        <authorList>
            <person name="Ham H."/>
            <person name="Park D.S."/>
        </authorList>
    </citation>
    <scope>NUCLEOTIDE SEQUENCE [LARGE SCALE GENOMIC DNA]</scope>
    <source>
        <strain evidence="3 4">KACC 17005</strain>
    </source>
</reference>
<dbReference type="InterPro" id="IPR012749">
    <property type="entry name" value="WecE-like"/>
</dbReference>
<gene>
    <name evidence="3" type="primary">rffA</name>
    <name evidence="3" type="synonym">fcnA</name>
    <name evidence="3" type="synonym">wecE</name>
    <name evidence="3" type="ORF">QRO08_02180</name>
</gene>
<keyword evidence="4" id="KW-1185">Reference proteome</keyword>
<dbReference type="Proteomes" id="UP001242732">
    <property type="component" value="Chromosome"/>
</dbReference>
<dbReference type="PANTHER" id="PTHR30244:SF34">
    <property type="entry name" value="DTDP-4-AMINO-4,6-DIDEOXYGALACTOSE TRANSAMINASE"/>
    <property type="match status" value="1"/>
</dbReference>
<comment type="similarity">
    <text evidence="1 2">Belongs to the DegT/DnrJ/EryC1 family.</text>
</comment>
<evidence type="ECO:0000256" key="1">
    <source>
        <dbReference type="ARBA" id="ARBA00037999"/>
    </source>
</evidence>
<protein>
    <submittedName>
        <fullName evidence="3">dTDP-4-amino-4,6-dideoxygalactose transaminase</fullName>
        <ecNumber evidence="3">2.6.1.59</ecNumber>
    </submittedName>
</protein>
<dbReference type="NCBIfam" id="TIGR02379">
    <property type="entry name" value="ECA_wecE"/>
    <property type="match status" value="1"/>
</dbReference>
<proteinExistence type="inferred from homology"/>
<sequence length="384" mass="42258">MDNSSIPFGQPFIVGKELFYIAQAVMNGSIAGDGDFTRKCQEWLEVHLSCKKALLTTSCTTALEMAAILTDVQPGDEIIMPSFTFVSTANAFVLRGGVPVFVDIRADTLNLDERLVEALITPRTKAVVAVHYAGFPCAMDKLKALCRQHGLRLIEDAAQAILTHDEGQALGTIGDMGCLSFHETKNVICGEGGALLINDPALIERAEIIWQKGTNRKAFFRGEVDRYSWVDIGSSFLPNELTAAFLYAQLEHAKRINTHRRVLYEKYLQLLGPLEQEGFLQLPKTAAQVANGHIFYILCTSLKERTALTGFLRAQGIGAVFHYVPLHDSPAGLRHGRGGHLPVTTDISRRLLRLPIYSSMTSDDVRRVAGAVKSFYQPHSRTGA</sequence>
<dbReference type="Gene3D" id="3.40.640.10">
    <property type="entry name" value="Type I PLP-dependent aspartate aminotransferase-like (Major domain)"/>
    <property type="match status" value="1"/>
</dbReference>
<dbReference type="Pfam" id="PF01041">
    <property type="entry name" value="DegT_DnrJ_EryC1"/>
    <property type="match status" value="1"/>
</dbReference>
<dbReference type="GO" id="GO:0019180">
    <property type="term" value="F:dTDP-4-amino-4,6-dideoxygalactose transaminase activity"/>
    <property type="evidence" value="ECO:0007669"/>
    <property type="project" value="UniProtKB-EC"/>
</dbReference>
<dbReference type="GeneID" id="79789385"/>
<keyword evidence="3" id="KW-0032">Aminotransferase</keyword>
<dbReference type="CDD" id="cd00616">
    <property type="entry name" value="AHBA_syn"/>
    <property type="match status" value="1"/>
</dbReference>
<dbReference type="EC" id="2.6.1.59" evidence="3"/>
<evidence type="ECO:0000256" key="2">
    <source>
        <dbReference type="RuleBase" id="RU004508"/>
    </source>
</evidence>
<evidence type="ECO:0000313" key="4">
    <source>
        <dbReference type="Proteomes" id="UP001242732"/>
    </source>
</evidence>